<dbReference type="PANTHER" id="PTHR11247">
    <property type="entry name" value="PALMITOYL-PROTEIN THIOESTERASE/DOLICHYLDIPHOSPHATASE 1"/>
    <property type="match status" value="1"/>
</dbReference>
<evidence type="ECO:0000256" key="3">
    <source>
        <dbReference type="ARBA" id="ARBA00022729"/>
    </source>
</evidence>
<comment type="function">
    <text evidence="10">Catalyzes the cleavage of thioester bonds from S-palmitoyl-CoA or S-palmitoyl-N-acetylcysteamine (unbranched structures) but does not have activity against palmitoylcysteine or palmitoylated proteins, branched structures or bulky head groups. Conversely, hydrolyzes both long and short chain fatty acyl-CoA substrate.</text>
</comment>
<keyword evidence="6" id="KW-0325">Glycoprotein</keyword>
<dbReference type="GO" id="GO:0016790">
    <property type="term" value="F:thiolester hydrolase activity"/>
    <property type="evidence" value="ECO:0007669"/>
    <property type="project" value="TreeGrafter"/>
</dbReference>
<keyword evidence="3" id="KW-0732">Signal</keyword>
<dbReference type="PANTHER" id="PTHR11247:SF27">
    <property type="entry name" value="LYSOSOMAL THIOESTERASE PPT2"/>
    <property type="match status" value="1"/>
</dbReference>
<keyword evidence="7" id="KW-0458">Lysosome</keyword>
<evidence type="ECO:0000256" key="4">
    <source>
        <dbReference type="ARBA" id="ARBA00022801"/>
    </source>
</evidence>
<dbReference type="PRINTS" id="PR00414">
    <property type="entry name" value="PPTHIESTRASE"/>
</dbReference>
<reference evidence="11 12" key="1">
    <citation type="submission" date="2023-10" db="EMBL/GenBank/DDBJ databases">
        <title>Genomes of two closely related lineages of the louse Polyplax serrata with different host specificities.</title>
        <authorList>
            <person name="Martinu J."/>
            <person name="Tarabai H."/>
            <person name="Stefka J."/>
            <person name="Hypsa V."/>
        </authorList>
    </citation>
    <scope>NUCLEOTIDE SEQUENCE [LARGE SCALE GENOMIC DNA]</scope>
    <source>
        <strain evidence="11">HR10_N</strain>
    </source>
</reference>
<dbReference type="GO" id="GO:0005764">
    <property type="term" value="C:lysosome"/>
    <property type="evidence" value="ECO:0007669"/>
    <property type="project" value="UniProtKB-SubCell"/>
</dbReference>
<organism evidence="11 12">
    <name type="scientific">Polyplax serrata</name>
    <name type="common">Common mouse louse</name>
    <dbReference type="NCBI Taxonomy" id="468196"/>
    <lineage>
        <taxon>Eukaryota</taxon>
        <taxon>Metazoa</taxon>
        <taxon>Ecdysozoa</taxon>
        <taxon>Arthropoda</taxon>
        <taxon>Hexapoda</taxon>
        <taxon>Insecta</taxon>
        <taxon>Pterygota</taxon>
        <taxon>Neoptera</taxon>
        <taxon>Paraneoptera</taxon>
        <taxon>Psocodea</taxon>
        <taxon>Troctomorpha</taxon>
        <taxon>Phthiraptera</taxon>
        <taxon>Anoplura</taxon>
        <taxon>Polyplacidae</taxon>
        <taxon>Polyplax</taxon>
    </lineage>
</organism>
<comment type="caution">
    <text evidence="11">The sequence shown here is derived from an EMBL/GenBank/DDBJ whole genome shotgun (WGS) entry which is preliminary data.</text>
</comment>
<comment type="subcellular location">
    <subcellularLocation>
        <location evidence="1">Lysosome</location>
    </subcellularLocation>
</comment>
<proteinExistence type="inferred from homology"/>
<dbReference type="EC" id="3.1.2.2" evidence="8"/>
<dbReference type="EMBL" id="JAWJWE010000038">
    <property type="protein sequence ID" value="KAK6623626.1"/>
    <property type="molecule type" value="Genomic_DNA"/>
</dbReference>
<dbReference type="InterPro" id="IPR002472">
    <property type="entry name" value="Palm_thioest"/>
</dbReference>
<evidence type="ECO:0000313" key="11">
    <source>
        <dbReference type="EMBL" id="KAK6623626.1"/>
    </source>
</evidence>
<protein>
    <recommendedName>
        <fullName evidence="8">palmitoyl-CoA hydrolase</fullName>
        <ecNumber evidence="8">3.1.2.2</ecNumber>
    </recommendedName>
</protein>
<evidence type="ECO:0000256" key="6">
    <source>
        <dbReference type="ARBA" id="ARBA00023180"/>
    </source>
</evidence>
<dbReference type="Proteomes" id="UP001372834">
    <property type="component" value="Unassembled WGS sequence"/>
</dbReference>
<dbReference type="Pfam" id="PF02089">
    <property type="entry name" value="Palm_thioest"/>
    <property type="match status" value="1"/>
</dbReference>
<dbReference type="FunFam" id="3.40.50.1820:FF:000037">
    <property type="entry name" value="Lysosomal thioesterase PPT2 homolog"/>
    <property type="match status" value="1"/>
</dbReference>
<keyword evidence="5" id="KW-1015">Disulfide bond</keyword>
<evidence type="ECO:0000313" key="12">
    <source>
        <dbReference type="Proteomes" id="UP001372834"/>
    </source>
</evidence>
<sequence length="250" mass="28977">MAFLEKRIKEVHPNTEVVICDYFNGLGSLEPMWSQVNKIGQDLMAFSSKHPEGIHLIGYSQGGLIARGILENFSNHNVKTFISLSSPQAGQYGTKFLHVWFPELITETAYKVFYTVTGQFFSVGNYWNDPHKQELYRNYSVFLPYINNEIASRRDPSYYNGLVKLENMVLIGGPDDEVITPWQSSIFGYYNSNEEIEYLRDRAIYKEDFIGLKTLDREKKLKIIIQRGVKHLAWRKNITIIDNDIIPHLN</sequence>
<dbReference type="Gene3D" id="3.40.50.1820">
    <property type="entry name" value="alpha/beta hydrolase"/>
    <property type="match status" value="1"/>
</dbReference>
<dbReference type="InterPro" id="IPR029058">
    <property type="entry name" value="AB_hydrolase_fold"/>
</dbReference>
<gene>
    <name evidence="11" type="ORF">RUM43_009478</name>
</gene>
<comment type="catalytic activity">
    <reaction evidence="9">
        <text>S-hexadecanoyl-N-acetylcysteamine + H2O = N-acetylcysteamine + hexadecanoate + H(+)</text>
        <dbReference type="Rhea" id="RHEA:84099"/>
        <dbReference type="ChEBI" id="CHEBI:7896"/>
        <dbReference type="ChEBI" id="CHEBI:15377"/>
        <dbReference type="ChEBI" id="CHEBI:15378"/>
        <dbReference type="ChEBI" id="CHEBI:74410"/>
        <dbReference type="ChEBI" id="CHEBI:233601"/>
    </reaction>
</comment>
<evidence type="ECO:0000256" key="8">
    <source>
        <dbReference type="ARBA" id="ARBA00038848"/>
    </source>
</evidence>
<evidence type="ECO:0000256" key="5">
    <source>
        <dbReference type="ARBA" id="ARBA00023157"/>
    </source>
</evidence>
<evidence type="ECO:0000256" key="2">
    <source>
        <dbReference type="ARBA" id="ARBA00010758"/>
    </source>
</evidence>
<dbReference type="SUPFAM" id="SSF53474">
    <property type="entry name" value="alpha/beta-Hydrolases"/>
    <property type="match status" value="1"/>
</dbReference>
<dbReference type="GO" id="GO:0098599">
    <property type="term" value="F:palmitoyl hydrolase activity"/>
    <property type="evidence" value="ECO:0007669"/>
    <property type="project" value="InterPro"/>
</dbReference>
<accession>A0AAN8S176</accession>
<evidence type="ECO:0000256" key="10">
    <source>
        <dbReference type="ARBA" id="ARBA00093353"/>
    </source>
</evidence>
<keyword evidence="4" id="KW-0378">Hydrolase</keyword>
<comment type="similarity">
    <text evidence="2">Belongs to the palmitoyl-protein thioesterase family.</text>
</comment>
<evidence type="ECO:0000256" key="7">
    <source>
        <dbReference type="ARBA" id="ARBA00023228"/>
    </source>
</evidence>
<dbReference type="AlphaFoldDB" id="A0AAN8S176"/>
<name>A0AAN8S176_POLSC</name>
<evidence type="ECO:0000256" key="1">
    <source>
        <dbReference type="ARBA" id="ARBA00004371"/>
    </source>
</evidence>
<evidence type="ECO:0000256" key="9">
    <source>
        <dbReference type="ARBA" id="ARBA00093223"/>
    </source>
</evidence>